<comment type="subcellular location">
    <subcellularLocation>
        <location evidence="1">Cytoplasm</location>
    </subcellularLocation>
</comment>
<evidence type="ECO:0000256" key="4">
    <source>
        <dbReference type="ARBA" id="ARBA00037131"/>
    </source>
</evidence>
<dbReference type="EMBL" id="FOBI01000017">
    <property type="protein sequence ID" value="SEL67660.1"/>
    <property type="molecule type" value="Genomic_DNA"/>
</dbReference>
<sequence>MKSFNNILVIAQDVYSNEVVLEKALQVAKRAHADLTVIANRNDQEIESHLERLYQQFLTDSYQRFQAPLDKPRLEINIKYHKAPFSHRTILAEISEHNYDLLVKDINSVCMHWWLSWSDNQYLLREPDTNLLLVGNTKWPERGHILAAIETEEATEKHRQLNQFMLDESQYLASLLDSDMHVINCYQEQPSISLATPLLNGNAIEPSQEHWQHLQETVHDVGLTQEHTHLEQGLPEFVIPNAVEKYHINIVALGAGEHNGVLSMLKGHSSEYIVDTLTCDALILKANMRDQH</sequence>
<evidence type="ECO:0000256" key="1">
    <source>
        <dbReference type="ARBA" id="ARBA00004496"/>
    </source>
</evidence>
<evidence type="ECO:0000259" key="5">
    <source>
        <dbReference type="Pfam" id="PF00582"/>
    </source>
</evidence>
<proteinExistence type="inferred from homology"/>
<dbReference type="AlphaFoldDB" id="A0A1H7S4W1"/>
<reference evidence="7" key="1">
    <citation type="submission" date="2016-10" db="EMBL/GenBank/DDBJ databases">
        <authorList>
            <person name="Varghese N."/>
            <person name="Submissions S."/>
        </authorList>
    </citation>
    <scope>NUCLEOTIDE SEQUENCE [LARGE SCALE GENOMIC DNA]</scope>
    <source>
        <strain evidence="7">CGMCC 1.9127</strain>
    </source>
</reference>
<organism evidence="6 7">
    <name type="scientific">Colwellia chukchiensis</name>
    <dbReference type="NCBI Taxonomy" id="641665"/>
    <lineage>
        <taxon>Bacteria</taxon>
        <taxon>Pseudomonadati</taxon>
        <taxon>Pseudomonadota</taxon>
        <taxon>Gammaproteobacteria</taxon>
        <taxon>Alteromonadales</taxon>
        <taxon>Colwelliaceae</taxon>
        <taxon>Colwellia</taxon>
    </lineage>
</organism>
<dbReference type="PANTHER" id="PTHR47892">
    <property type="entry name" value="UNIVERSAL STRESS PROTEIN E"/>
    <property type="match status" value="1"/>
</dbReference>
<keyword evidence="3" id="KW-0963">Cytoplasm</keyword>
<dbReference type="OrthoDB" id="239260at2"/>
<dbReference type="GO" id="GO:0005737">
    <property type="term" value="C:cytoplasm"/>
    <property type="evidence" value="ECO:0007669"/>
    <property type="project" value="UniProtKB-SubCell"/>
</dbReference>
<dbReference type="Proteomes" id="UP000199297">
    <property type="component" value="Unassembled WGS sequence"/>
</dbReference>
<dbReference type="Pfam" id="PF00582">
    <property type="entry name" value="Usp"/>
    <property type="match status" value="1"/>
</dbReference>
<accession>A0A1H7S4W1</accession>
<comment type="function">
    <text evidence="4">Required for resistance to DNA-damaging agents.</text>
</comment>
<evidence type="ECO:0000256" key="2">
    <source>
        <dbReference type="ARBA" id="ARBA00008791"/>
    </source>
</evidence>
<protein>
    <submittedName>
        <fullName evidence="6">Nucleotide-binding universal stress protein, UspA family</fullName>
    </submittedName>
</protein>
<evidence type="ECO:0000313" key="7">
    <source>
        <dbReference type="Proteomes" id="UP000199297"/>
    </source>
</evidence>
<dbReference type="Gene3D" id="3.40.50.12370">
    <property type="match status" value="1"/>
</dbReference>
<evidence type="ECO:0000313" key="6">
    <source>
        <dbReference type="EMBL" id="SEL67660.1"/>
    </source>
</evidence>
<dbReference type="STRING" id="641665.GCA_002104455_01512"/>
<dbReference type="RefSeq" id="WP_085285818.1">
    <property type="nucleotide sequence ID" value="NZ_FOBI01000017.1"/>
</dbReference>
<dbReference type="PANTHER" id="PTHR47892:SF1">
    <property type="entry name" value="UNIVERSAL STRESS PROTEIN E"/>
    <property type="match status" value="1"/>
</dbReference>
<feature type="domain" description="UspA" evidence="5">
    <location>
        <begin position="172"/>
        <end position="285"/>
    </location>
</feature>
<gene>
    <name evidence="6" type="ORF">SAMN05216262_11733</name>
</gene>
<name>A0A1H7S4W1_9GAMM</name>
<comment type="similarity">
    <text evidence="2">Belongs to the universal stress protein A family.</text>
</comment>
<dbReference type="InterPro" id="IPR006016">
    <property type="entry name" value="UspA"/>
</dbReference>
<keyword evidence="7" id="KW-1185">Reference proteome</keyword>
<dbReference type="SUPFAM" id="SSF52402">
    <property type="entry name" value="Adenine nucleotide alpha hydrolases-like"/>
    <property type="match status" value="2"/>
</dbReference>
<evidence type="ECO:0000256" key="3">
    <source>
        <dbReference type="ARBA" id="ARBA00022490"/>
    </source>
</evidence>